<sequence>MLAKDNNPLPKGWVYDNVPSKAPKDVDSSISGENIVSGGRFRKPPYCFAGAVINNTPRTLKEAMASSNSDAWMAAIQNEFSSLERHGVLEEVKLREGLRLLNATWVFREKTDSLGNFIEEKACLCV</sequence>
<dbReference type="Proteomes" id="UP000765509">
    <property type="component" value="Unassembled WGS sequence"/>
</dbReference>
<evidence type="ECO:0000313" key="2">
    <source>
        <dbReference type="Proteomes" id="UP000765509"/>
    </source>
</evidence>
<dbReference type="OrthoDB" id="4501190at2759"/>
<evidence type="ECO:0008006" key="3">
    <source>
        <dbReference type="Google" id="ProtNLM"/>
    </source>
</evidence>
<comment type="caution">
    <text evidence="1">The sequence shown here is derived from an EMBL/GenBank/DDBJ whole genome shotgun (WGS) entry which is preliminary data.</text>
</comment>
<organism evidence="1 2">
    <name type="scientific">Austropuccinia psidii MF-1</name>
    <dbReference type="NCBI Taxonomy" id="1389203"/>
    <lineage>
        <taxon>Eukaryota</taxon>
        <taxon>Fungi</taxon>
        <taxon>Dikarya</taxon>
        <taxon>Basidiomycota</taxon>
        <taxon>Pucciniomycotina</taxon>
        <taxon>Pucciniomycetes</taxon>
        <taxon>Pucciniales</taxon>
        <taxon>Sphaerophragmiaceae</taxon>
        <taxon>Austropuccinia</taxon>
    </lineage>
</organism>
<dbReference type="EMBL" id="AVOT02059580">
    <property type="protein sequence ID" value="MBW0553236.1"/>
    <property type="molecule type" value="Genomic_DNA"/>
</dbReference>
<proteinExistence type="predicted"/>
<name>A0A9Q3PB43_9BASI</name>
<reference evidence="1" key="1">
    <citation type="submission" date="2021-03" db="EMBL/GenBank/DDBJ databases">
        <title>Draft genome sequence of rust myrtle Austropuccinia psidii MF-1, a brazilian biotype.</title>
        <authorList>
            <person name="Quecine M.C."/>
            <person name="Pachon D.M.R."/>
            <person name="Bonatelli M.L."/>
            <person name="Correr F.H."/>
            <person name="Franceschini L.M."/>
            <person name="Leite T.F."/>
            <person name="Margarido G.R.A."/>
            <person name="Almeida C.A."/>
            <person name="Ferrarezi J.A."/>
            <person name="Labate C.A."/>
        </authorList>
    </citation>
    <scope>NUCLEOTIDE SEQUENCE</scope>
    <source>
        <strain evidence="1">MF-1</strain>
    </source>
</reference>
<accession>A0A9Q3PB43</accession>
<keyword evidence="2" id="KW-1185">Reference proteome</keyword>
<protein>
    <recommendedName>
        <fullName evidence="3">Gag-pol polyprotein</fullName>
    </recommendedName>
</protein>
<gene>
    <name evidence="1" type="ORF">O181_092951</name>
</gene>
<evidence type="ECO:0000313" key="1">
    <source>
        <dbReference type="EMBL" id="MBW0553236.1"/>
    </source>
</evidence>
<dbReference type="AlphaFoldDB" id="A0A9Q3PB43"/>